<dbReference type="Pfam" id="PF01758">
    <property type="entry name" value="SBF"/>
    <property type="match status" value="1"/>
</dbReference>
<feature type="transmembrane region" description="Helical" evidence="5">
    <location>
        <begin position="217"/>
        <end position="236"/>
    </location>
</feature>
<evidence type="ECO:0000256" key="4">
    <source>
        <dbReference type="ARBA" id="ARBA00023136"/>
    </source>
</evidence>
<dbReference type="InterPro" id="IPR038770">
    <property type="entry name" value="Na+/solute_symporter_sf"/>
</dbReference>
<evidence type="ECO:0000256" key="5">
    <source>
        <dbReference type="SAM" id="Phobius"/>
    </source>
</evidence>
<evidence type="ECO:0000313" key="6">
    <source>
        <dbReference type="EMBL" id="AFU58121.1"/>
    </source>
</evidence>
<keyword evidence="2 5" id="KW-0812">Transmembrane</keyword>
<dbReference type="GO" id="GO:0016020">
    <property type="term" value="C:membrane"/>
    <property type="evidence" value="ECO:0007669"/>
    <property type="project" value="UniProtKB-SubCell"/>
</dbReference>
<accession>K0I9W2</accession>
<gene>
    <name evidence="6" type="ordered locus">Ngar_c11810</name>
</gene>
<dbReference type="BioCyc" id="CNIT1237085:G1324-1179-MONOMER"/>
<feature type="transmembrane region" description="Helical" evidence="5">
    <location>
        <begin position="55"/>
        <end position="72"/>
    </location>
</feature>
<proteinExistence type="predicted"/>
<sequence length="332" mass="36288">MLLTFYAVELLRNGKLSAALTKLKGEDIVLFIAIAASMATGVLLPSFGIIFEPYLLIWLGLLLFLNLIRLNLQDLASTFKKPVQLVILSMVKLVALPLTMYFIAKLVYEPLAVPVLLLSGISTGLGAPFVINAVEKSKKLPLVVGMVIVTSLGVPFALPSIVYLLLGGNSEFEIPIFNMVFLLSVALFIPIIAGWFAKKKWSSIAQRVDKKSFPVSIVLISLMNLGVFANFSSFFFKDLSFVFVNIAAAFALFAAYAAIGYVAGNIKYQGKIITMERSRDLGISGLIVMTYVNNILVVVFASQFFSIDVAALAAFYNLPYYGLILLLKIIAK</sequence>
<keyword evidence="4 5" id="KW-0472">Membrane</keyword>
<feature type="transmembrane region" description="Helical" evidence="5">
    <location>
        <begin position="176"/>
        <end position="197"/>
    </location>
</feature>
<dbReference type="OrthoDB" id="11872at2157"/>
<comment type="subcellular location">
    <subcellularLocation>
        <location evidence="1">Membrane</location>
        <topology evidence="1">Multi-pass membrane protein</topology>
    </subcellularLocation>
</comment>
<dbReference type="InterPro" id="IPR002657">
    <property type="entry name" value="BilAc:Na_symport/Acr3"/>
</dbReference>
<dbReference type="AlphaFoldDB" id="K0I9W2"/>
<dbReference type="STRING" id="1237085.Ngar_c11810"/>
<feature type="transmembrane region" description="Helical" evidence="5">
    <location>
        <begin position="242"/>
        <end position="263"/>
    </location>
</feature>
<dbReference type="EMBL" id="CP002408">
    <property type="protein sequence ID" value="AFU58121.1"/>
    <property type="molecule type" value="Genomic_DNA"/>
</dbReference>
<keyword evidence="3 5" id="KW-1133">Transmembrane helix</keyword>
<feature type="transmembrane region" description="Helical" evidence="5">
    <location>
        <begin position="283"/>
        <end position="305"/>
    </location>
</feature>
<reference evidence="6 7" key="1">
    <citation type="journal article" date="2012" name="Environ. Microbiol.">
        <title>The genome of the ammonia-oxidizing Candidatus Nitrososphaera gargensis: insights into metabolic versatility and environmental adaptations.</title>
        <authorList>
            <person name="Spang A."/>
            <person name="Poehlein A."/>
            <person name="Offre P."/>
            <person name="Zumbragel S."/>
            <person name="Haider S."/>
            <person name="Rychlik N."/>
            <person name="Nowka B."/>
            <person name="Schmeisser C."/>
            <person name="Lebedeva E.V."/>
            <person name="Rattei T."/>
            <person name="Bohm C."/>
            <person name="Schmid M."/>
            <person name="Galushko A."/>
            <person name="Hatzenpichler R."/>
            <person name="Weinmaier T."/>
            <person name="Daniel R."/>
            <person name="Schleper C."/>
            <person name="Spieck E."/>
            <person name="Streit W."/>
            <person name="Wagner M."/>
        </authorList>
    </citation>
    <scope>NUCLEOTIDE SEQUENCE [LARGE SCALE GENOMIC DNA]</scope>
    <source>
        <strain evidence="7">Ga9.2</strain>
    </source>
</reference>
<name>K0I9W2_NITGG</name>
<feature type="transmembrane region" description="Helical" evidence="5">
    <location>
        <begin position="311"/>
        <end position="331"/>
    </location>
</feature>
<evidence type="ECO:0000256" key="3">
    <source>
        <dbReference type="ARBA" id="ARBA00022989"/>
    </source>
</evidence>
<evidence type="ECO:0000313" key="7">
    <source>
        <dbReference type="Proteomes" id="UP000008037"/>
    </source>
</evidence>
<dbReference type="InParanoid" id="K0I9W2"/>
<evidence type="ECO:0000256" key="1">
    <source>
        <dbReference type="ARBA" id="ARBA00004141"/>
    </source>
</evidence>
<feature type="transmembrane region" description="Helical" evidence="5">
    <location>
        <begin position="143"/>
        <end position="164"/>
    </location>
</feature>
<feature type="transmembrane region" description="Helical" evidence="5">
    <location>
        <begin position="28"/>
        <end position="49"/>
    </location>
</feature>
<dbReference type="HOGENOM" id="CLU_077102_0_0_2"/>
<organism evidence="6 7">
    <name type="scientific">Nitrososphaera gargensis (strain Ga9.2)</name>
    <dbReference type="NCBI Taxonomy" id="1237085"/>
    <lineage>
        <taxon>Archaea</taxon>
        <taxon>Nitrososphaerota</taxon>
        <taxon>Nitrososphaeria</taxon>
        <taxon>Nitrososphaerales</taxon>
        <taxon>Nitrososphaeraceae</taxon>
        <taxon>Nitrososphaera</taxon>
    </lineage>
</organism>
<evidence type="ECO:0000256" key="2">
    <source>
        <dbReference type="ARBA" id="ARBA00022692"/>
    </source>
</evidence>
<dbReference type="Gene3D" id="1.20.1530.20">
    <property type="match status" value="1"/>
</dbReference>
<dbReference type="Proteomes" id="UP000008037">
    <property type="component" value="Chromosome"/>
</dbReference>
<protein>
    <submittedName>
        <fullName evidence="6">Arsenical resistance-3 family protein</fullName>
    </submittedName>
</protein>
<feature type="transmembrane region" description="Helical" evidence="5">
    <location>
        <begin position="84"/>
        <end position="104"/>
    </location>
</feature>
<dbReference type="KEGG" id="nga:Ngar_c11810"/>
<feature type="transmembrane region" description="Helical" evidence="5">
    <location>
        <begin position="110"/>
        <end position="131"/>
    </location>
</feature>
<keyword evidence="7" id="KW-1185">Reference proteome</keyword>